<evidence type="ECO:0000313" key="1">
    <source>
        <dbReference type="EMBL" id="AEV92035.1"/>
    </source>
</evidence>
<evidence type="ECO:0000313" key="2">
    <source>
        <dbReference type="Proteomes" id="UP000005443"/>
    </source>
</evidence>
<organism evidence="1 2">
    <name type="scientific">Rickettsia slovaca (strain 13-B)</name>
    <dbReference type="NCBI Taxonomy" id="941638"/>
    <lineage>
        <taxon>Bacteria</taxon>
        <taxon>Pseudomonadati</taxon>
        <taxon>Pseudomonadota</taxon>
        <taxon>Alphaproteobacteria</taxon>
        <taxon>Rickettsiales</taxon>
        <taxon>Rickettsiaceae</taxon>
        <taxon>Rickettsieae</taxon>
        <taxon>Rickettsia</taxon>
        <taxon>spotted fever group</taxon>
    </lineage>
</organism>
<accession>A0ABN4AG71</accession>
<proteinExistence type="predicted"/>
<sequence length="62" mass="7071">MPDSFRKASDVIPAKAGIQAKKILIAKIFLLYCFTFKVKSLKSFKVLDSCLRRYDIKSATQQ</sequence>
<name>A0ABN4AG71_RICS1</name>
<gene>
    <name evidence="1" type="ordered locus">Rsl_464</name>
</gene>
<protein>
    <submittedName>
        <fullName evidence="1">Uncharacterized protein</fullName>
    </submittedName>
</protein>
<dbReference type="Proteomes" id="UP000005443">
    <property type="component" value="Chromosome"/>
</dbReference>
<keyword evidence="2" id="KW-1185">Reference proteome</keyword>
<reference evidence="1 2" key="1">
    <citation type="journal article" date="2012" name="J. Bacteriol.">
        <title>Complete genome sequence of Rickettsia slovaca, the agent of tick-borne lymphadenitis.</title>
        <authorList>
            <person name="Fournier P.E."/>
            <person name="El Karkouri K."/>
            <person name="Robert C."/>
            <person name="Medigue C."/>
            <person name="Raoult D."/>
        </authorList>
    </citation>
    <scope>NUCLEOTIDE SEQUENCE [LARGE SCALE GENOMIC DNA]</scope>
    <source>
        <strain evidence="1 2">13-B</strain>
    </source>
</reference>
<dbReference type="EMBL" id="CP002428">
    <property type="protein sequence ID" value="AEV92035.1"/>
    <property type="molecule type" value="Genomic_DNA"/>
</dbReference>